<accession>A0A1X1A4B4</accession>
<feature type="transmembrane region" description="Helical" evidence="1">
    <location>
        <begin position="31"/>
        <end position="49"/>
    </location>
</feature>
<feature type="transmembrane region" description="Helical" evidence="1">
    <location>
        <begin position="6"/>
        <end position="24"/>
    </location>
</feature>
<evidence type="ECO:0000256" key="1">
    <source>
        <dbReference type="SAM" id="Phobius"/>
    </source>
</evidence>
<dbReference type="RefSeq" id="WP_084854830.1">
    <property type="nucleotide sequence ID" value="NZ_NBWC01000006.1"/>
</dbReference>
<dbReference type="EMBL" id="NBWC01000006">
    <property type="protein sequence ID" value="ORL66640.1"/>
    <property type="molecule type" value="Genomic_DNA"/>
</dbReference>
<dbReference type="OrthoDB" id="6930827at2"/>
<evidence type="ECO:0000313" key="3">
    <source>
        <dbReference type="Proteomes" id="UP000193675"/>
    </source>
</evidence>
<dbReference type="AlphaFoldDB" id="A0A1X1A4B4"/>
<protein>
    <submittedName>
        <fullName evidence="2">Uncharacterized protein</fullName>
    </submittedName>
</protein>
<sequence length="103" mass="11628">MTYEYINAIAAGLIAIWATWCVLSGKVRDGVIGKVLYAIIAISGYAILARSERMFITANTAWATLMVSLALAGMRHMFMLTYWPRVKRWICRHLQCEGCKPVE</sequence>
<keyword evidence="1" id="KW-1133">Transmembrane helix</keyword>
<keyword evidence="1" id="KW-0812">Transmembrane</keyword>
<organism evidence="2 3">
    <name type="scientific">Pseudomonas putida</name>
    <name type="common">Arthrobacter siderocapsulatus</name>
    <dbReference type="NCBI Taxonomy" id="303"/>
    <lineage>
        <taxon>Bacteria</taxon>
        <taxon>Pseudomonadati</taxon>
        <taxon>Pseudomonadota</taxon>
        <taxon>Gammaproteobacteria</taxon>
        <taxon>Pseudomonadales</taxon>
        <taxon>Pseudomonadaceae</taxon>
        <taxon>Pseudomonas</taxon>
    </lineage>
</organism>
<proteinExistence type="predicted"/>
<dbReference type="Proteomes" id="UP000193675">
    <property type="component" value="Unassembled WGS sequence"/>
</dbReference>
<reference evidence="2 3" key="1">
    <citation type="submission" date="2017-04" db="EMBL/GenBank/DDBJ databases">
        <title>Presence of VIM-2 positive Pseudomonas species in chickens and their surrounding environment.</title>
        <authorList>
            <person name="Zhang R."/>
        </authorList>
    </citation>
    <scope>NUCLEOTIDE SEQUENCE [LARGE SCALE GENOMIC DNA]</scope>
    <source>
        <strain evidence="2 3">DZ-C18</strain>
    </source>
</reference>
<name>A0A1X1A4B4_PSEPU</name>
<gene>
    <name evidence="2" type="ORF">B7H17_05000</name>
</gene>
<feature type="transmembrane region" description="Helical" evidence="1">
    <location>
        <begin position="61"/>
        <end position="83"/>
    </location>
</feature>
<evidence type="ECO:0000313" key="2">
    <source>
        <dbReference type="EMBL" id="ORL66640.1"/>
    </source>
</evidence>
<keyword evidence="1" id="KW-0472">Membrane</keyword>
<comment type="caution">
    <text evidence="2">The sequence shown here is derived from an EMBL/GenBank/DDBJ whole genome shotgun (WGS) entry which is preliminary data.</text>
</comment>